<organism evidence="7 8">
    <name type="scientific">Microlunatus panaciterrae</name>
    <dbReference type="NCBI Taxonomy" id="400768"/>
    <lineage>
        <taxon>Bacteria</taxon>
        <taxon>Bacillati</taxon>
        <taxon>Actinomycetota</taxon>
        <taxon>Actinomycetes</taxon>
        <taxon>Propionibacteriales</taxon>
        <taxon>Propionibacteriaceae</taxon>
        <taxon>Microlunatus</taxon>
    </lineage>
</organism>
<dbReference type="EC" id="6.3.2.2" evidence="5"/>
<dbReference type="PIRSF" id="PIRSF017901">
    <property type="entry name" value="GCL"/>
    <property type="match status" value="1"/>
</dbReference>
<dbReference type="GO" id="GO:0004357">
    <property type="term" value="F:glutamate-cysteine ligase activity"/>
    <property type="evidence" value="ECO:0007669"/>
    <property type="project" value="UniProtKB-EC"/>
</dbReference>
<accession>A0ABS2RLF4</accession>
<protein>
    <recommendedName>
        <fullName evidence="5">Glutamate--cysteine ligase EgtA</fullName>
        <ecNumber evidence="5">6.3.2.2</ecNumber>
    </recommendedName>
    <alternativeName>
        <fullName evidence="5">Gamma-glutamylcysteine synthase</fullName>
        <shortName evidence="5">GCS</shortName>
        <shortName evidence="5">Gamma-ECS</shortName>
    </alternativeName>
</protein>
<dbReference type="PANTHER" id="PTHR34378">
    <property type="entry name" value="GLUTAMATE--CYSTEINE LIGASE, CHLOROPLASTIC"/>
    <property type="match status" value="1"/>
</dbReference>
<comment type="catalytic activity">
    <reaction evidence="4 5 6">
        <text>L-cysteine + L-glutamate + ATP = gamma-L-glutamyl-L-cysteine + ADP + phosphate + H(+)</text>
        <dbReference type="Rhea" id="RHEA:13285"/>
        <dbReference type="ChEBI" id="CHEBI:15378"/>
        <dbReference type="ChEBI" id="CHEBI:29985"/>
        <dbReference type="ChEBI" id="CHEBI:30616"/>
        <dbReference type="ChEBI" id="CHEBI:35235"/>
        <dbReference type="ChEBI" id="CHEBI:43474"/>
        <dbReference type="ChEBI" id="CHEBI:58173"/>
        <dbReference type="ChEBI" id="CHEBI:456216"/>
        <dbReference type="EC" id="6.3.2.2"/>
    </reaction>
</comment>
<keyword evidence="1 5" id="KW-0436">Ligase</keyword>
<reference evidence="7 8" key="1">
    <citation type="submission" date="2021-01" db="EMBL/GenBank/DDBJ databases">
        <title>Sequencing the genomes of 1000 actinobacteria strains.</title>
        <authorList>
            <person name="Klenk H.-P."/>
        </authorList>
    </citation>
    <scope>NUCLEOTIDE SEQUENCE [LARGE SCALE GENOMIC DNA]</scope>
    <source>
        <strain evidence="7 8">DSM 18662</strain>
    </source>
</reference>
<dbReference type="Pfam" id="PF04107">
    <property type="entry name" value="GCS2"/>
    <property type="match status" value="1"/>
</dbReference>
<keyword evidence="8" id="KW-1185">Reference proteome</keyword>
<comment type="similarity">
    <text evidence="5 6">Belongs to the glutamate--cysteine ligase type 2 family. EgtA subfamily.</text>
</comment>
<dbReference type="EMBL" id="JAFBCF010000001">
    <property type="protein sequence ID" value="MBM7799830.1"/>
    <property type="molecule type" value="Genomic_DNA"/>
</dbReference>
<dbReference type="SUPFAM" id="SSF55931">
    <property type="entry name" value="Glutamine synthetase/guanido kinase"/>
    <property type="match status" value="1"/>
</dbReference>
<dbReference type="InterPro" id="IPR006336">
    <property type="entry name" value="GCS2"/>
</dbReference>
<comment type="caution">
    <text evidence="7">The sequence shown here is derived from an EMBL/GenBank/DDBJ whole genome shotgun (WGS) entry which is preliminary data.</text>
</comment>
<evidence type="ECO:0000256" key="3">
    <source>
        <dbReference type="ARBA" id="ARBA00022840"/>
    </source>
</evidence>
<evidence type="ECO:0000313" key="8">
    <source>
        <dbReference type="Proteomes" id="UP000704762"/>
    </source>
</evidence>
<evidence type="ECO:0000256" key="4">
    <source>
        <dbReference type="ARBA" id="ARBA00048819"/>
    </source>
</evidence>
<evidence type="ECO:0000313" key="7">
    <source>
        <dbReference type="EMBL" id="MBM7799830.1"/>
    </source>
</evidence>
<dbReference type="InterPro" id="IPR017809">
    <property type="entry name" value="EgtA_Actinobacteria"/>
</dbReference>
<name>A0ABS2RLF4_9ACTN</name>
<dbReference type="NCBIfam" id="TIGR03444">
    <property type="entry name" value="EgtA_Cys_ligase"/>
    <property type="match status" value="1"/>
</dbReference>
<dbReference type="InterPro" id="IPR014746">
    <property type="entry name" value="Gln_synth/guanido_kin_cat_dom"/>
</dbReference>
<evidence type="ECO:0000256" key="1">
    <source>
        <dbReference type="ARBA" id="ARBA00022598"/>
    </source>
</evidence>
<comment type="pathway">
    <text evidence="5">Amino-acid biosynthesis; ergothioneine biosynthesis.</text>
</comment>
<evidence type="ECO:0000256" key="5">
    <source>
        <dbReference type="HAMAP-Rule" id="MF_02034"/>
    </source>
</evidence>
<proteinExistence type="inferred from homology"/>
<evidence type="ECO:0000256" key="6">
    <source>
        <dbReference type="PIRNR" id="PIRNR017901"/>
    </source>
</evidence>
<evidence type="ECO:0000256" key="2">
    <source>
        <dbReference type="ARBA" id="ARBA00022741"/>
    </source>
</evidence>
<dbReference type="InterPro" id="IPR035434">
    <property type="entry name" value="GCL_bact_plant"/>
</dbReference>
<dbReference type="HAMAP" id="MF_02034">
    <property type="entry name" value="EgtA"/>
    <property type="match status" value="1"/>
</dbReference>
<dbReference type="Proteomes" id="UP000704762">
    <property type="component" value="Unassembled WGS sequence"/>
</dbReference>
<keyword evidence="3 5" id="KW-0067">ATP-binding</keyword>
<dbReference type="PANTHER" id="PTHR34378:SF1">
    <property type="entry name" value="GLUTAMATE--CYSTEINE LIGASE, CHLOROPLASTIC"/>
    <property type="match status" value="1"/>
</dbReference>
<dbReference type="Gene3D" id="3.30.590.20">
    <property type="match status" value="1"/>
</dbReference>
<comment type="function">
    <text evidence="5">Catalyzes the synthesis of gamma-glutamylcysteine (gamma-GC). This compound is used as substrate for the biosynthesis of the low-molecular thiol compound ergothioneine.</text>
</comment>
<dbReference type="RefSeq" id="WP_204918836.1">
    <property type="nucleotide sequence ID" value="NZ_BAAAQP010000003.1"/>
</dbReference>
<keyword evidence="2 5" id="KW-0547">Nucleotide-binding</keyword>
<gene>
    <name evidence="5" type="primary">egtA</name>
    <name evidence="7" type="ORF">JOE57_002751</name>
</gene>
<sequence>MSDGRRVHDADQVHGYVQRICFKTGPPGRVGAELEWIVARPEEPESVVPVTTLRSLLDDVGTFPGGSRCTLEPGGQVELSSPPAAEMGRCCAALDRDVAHLQAILSRAGLALVPSAIDPDRAPLRQLHQARYDAMAAYFDTLPHGFDAIPDGLGRVMMSSTAAVQVNLEAGTDPTDIARRWDLLHLVGPTVSAAFANSPVLNRRRTGWKSTRQAVWLHLDPDRTHAPVGDDPATAWADYALAAPVMMVRTSGGPWLASPGFTFADWVGGRVAGLPGPTEDDLAYHLSTLFPPVRPRGWFEVRFIDAQAPQWWSVPVAVLATLMADPAAADAAAEACAPVVGAWTTAARCGLEDPALARAALALFDAVERSVVDSTLKAAVAKFTDHYVARGRTPADDAARKEPS</sequence>